<dbReference type="InterPro" id="IPR058627">
    <property type="entry name" value="MdtA-like_C"/>
</dbReference>
<dbReference type="InterPro" id="IPR006143">
    <property type="entry name" value="RND_pump_MFP"/>
</dbReference>
<name>A0A3D8VF95_9GAMM</name>
<comment type="caution">
    <text evidence="9">The sequence shown here is derived from an EMBL/GenBank/DDBJ whole genome shotgun (WGS) entry which is preliminary data.</text>
</comment>
<sequence>MVKNPRTVAIAAALALALSACGGKDQAQQGGGMPPPEVGVVTVKPGDVPLQKDLVGRLAAFRSADVRARVPGVLQRRVYEEGSDVKAGQVLFLIDPAPLQAEVGQAQASLASAQANYANSKAAADRARRLAPDKFVSQSDLDNALAAERSAGASVKQAEAALANARINLGYATVTAPISGRANQQQVTEGALVGQGTATLLTTVDQIDQLYVNFSLSVSELEQVRRAQQLAGDSKVQVILPDGTPYEHPGKLDFSGDVVDPTTGAIALRALIPNPEKNLLPGTFVTLQATLGTQPNAYLVPQTGLQRDAKSAYVLVVGSDGKVARKDVRAERQQGGNWVVTQGLAPNDQVIVSGVQRAQPGSPATAKPADAADAGKPGAAAAPGAPAQGQAGQKPAEKAAGQEPAKKD</sequence>
<evidence type="ECO:0000256" key="2">
    <source>
        <dbReference type="ARBA" id="ARBA00009477"/>
    </source>
</evidence>
<evidence type="ECO:0000313" key="10">
    <source>
        <dbReference type="Proteomes" id="UP000256829"/>
    </source>
</evidence>
<feature type="compositionally biased region" description="Low complexity" evidence="3">
    <location>
        <begin position="363"/>
        <end position="402"/>
    </location>
</feature>
<dbReference type="Pfam" id="PF25876">
    <property type="entry name" value="HH_MFP_RND"/>
    <property type="match status" value="1"/>
</dbReference>
<feature type="signal peptide" evidence="4">
    <location>
        <begin position="1"/>
        <end position="27"/>
    </location>
</feature>
<accession>A0A3D8VF95</accession>
<dbReference type="PROSITE" id="PS51257">
    <property type="entry name" value="PROKAR_LIPOPROTEIN"/>
    <property type="match status" value="1"/>
</dbReference>
<evidence type="ECO:0000259" key="6">
    <source>
        <dbReference type="Pfam" id="PF25917"/>
    </source>
</evidence>
<evidence type="ECO:0000313" key="9">
    <source>
        <dbReference type="EMBL" id="RDY67741.1"/>
    </source>
</evidence>
<keyword evidence="10" id="KW-1185">Reference proteome</keyword>
<dbReference type="InterPro" id="IPR058625">
    <property type="entry name" value="MdtA-like_BSH"/>
</dbReference>
<evidence type="ECO:0000259" key="7">
    <source>
        <dbReference type="Pfam" id="PF25944"/>
    </source>
</evidence>
<evidence type="ECO:0000256" key="1">
    <source>
        <dbReference type="ARBA" id="ARBA00004519"/>
    </source>
</evidence>
<dbReference type="Gene3D" id="2.40.420.20">
    <property type="match status" value="1"/>
</dbReference>
<dbReference type="Pfam" id="PF25967">
    <property type="entry name" value="RND-MFP_C"/>
    <property type="match status" value="1"/>
</dbReference>
<dbReference type="GO" id="GO:0046677">
    <property type="term" value="P:response to antibiotic"/>
    <property type="evidence" value="ECO:0007669"/>
    <property type="project" value="TreeGrafter"/>
</dbReference>
<evidence type="ECO:0000256" key="3">
    <source>
        <dbReference type="SAM" id="MobiDB-lite"/>
    </source>
</evidence>
<organism evidence="9 10">
    <name type="scientific">Lysobacter soli</name>
    <dbReference type="NCBI Taxonomy" id="453783"/>
    <lineage>
        <taxon>Bacteria</taxon>
        <taxon>Pseudomonadati</taxon>
        <taxon>Pseudomonadota</taxon>
        <taxon>Gammaproteobacteria</taxon>
        <taxon>Lysobacterales</taxon>
        <taxon>Lysobacteraceae</taxon>
        <taxon>Lysobacter</taxon>
    </lineage>
</organism>
<dbReference type="Gene3D" id="2.40.50.100">
    <property type="match status" value="1"/>
</dbReference>
<comment type="similarity">
    <text evidence="2">Belongs to the membrane fusion protein (MFP) (TC 8.A.1) family.</text>
</comment>
<protein>
    <submittedName>
        <fullName evidence="9">Efflux RND transporter periplasmic adaptor subunit</fullName>
    </submittedName>
</protein>
<keyword evidence="4" id="KW-0732">Signal</keyword>
<dbReference type="PANTHER" id="PTHR30158:SF3">
    <property type="entry name" value="MULTIDRUG EFFLUX PUMP SUBUNIT ACRA-RELATED"/>
    <property type="match status" value="1"/>
</dbReference>
<dbReference type="Gene3D" id="2.40.30.170">
    <property type="match status" value="1"/>
</dbReference>
<gene>
    <name evidence="9" type="ORF">DX912_07420</name>
</gene>
<reference evidence="9 10" key="1">
    <citation type="submission" date="2018-08" db="EMBL/GenBank/DDBJ databases">
        <title>Lysobacter soli KCTC 22011, whole genome shotgun sequence.</title>
        <authorList>
            <person name="Zhang X."/>
            <person name="Feng G."/>
            <person name="Zhu H."/>
        </authorList>
    </citation>
    <scope>NUCLEOTIDE SEQUENCE [LARGE SCALE GENOMIC DNA]</scope>
    <source>
        <strain evidence="9 10">KCTC 22011</strain>
    </source>
</reference>
<comment type="subcellular location">
    <subcellularLocation>
        <location evidence="1">Cell inner membrane</location>
        <topology evidence="1">Lipid-anchor</topology>
    </subcellularLocation>
</comment>
<dbReference type="FunFam" id="2.40.420.20:FF:000001">
    <property type="entry name" value="Efflux RND transporter periplasmic adaptor subunit"/>
    <property type="match status" value="1"/>
</dbReference>
<dbReference type="InterPro" id="IPR058626">
    <property type="entry name" value="MdtA-like_b-barrel"/>
</dbReference>
<dbReference type="EMBL" id="QTJR01000004">
    <property type="protein sequence ID" value="RDY67741.1"/>
    <property type="molecule type" value="Genomic_DNA"/>
</dbReference>
<proteinExistence type="inferred from homology"/>
<dbReference type="Pfam" id="PF25944">
    <property type="entry name" value="Beta-barrel_RND"/>
    <property type="match status" value="1"/>
</dbReference>
<dbReference type="AlphaFoldDB" id="A0A3D8VF95"/>
<evidence type="ECO:0000256" key="4">
    <source>
        <dbReference type="SAM" id="SignalP"/>
    </source>
</evidence>
<dbReference type="Pfam" id="PF25917">
    <property type="entry name" value="BSH_RND"/>
    <property type="match status" value="1"/>
</dbReference>
<feature type="domain" description="Multidrug resistance protein MdtA-like beta-barrel" evidence="7">
    <location>
        <begin position="210"/>
        <end position="290"/>
    </location>
</feature>
<dbReference type="NCBIfam" id="TIGR01730">
    <property type="entry name" value="RND_mfp"/>
    <property type="match status" value="1"/>
</dbReference>
<feature type="chain" id="PRO_5017696445" evidence="4">
    <location>
        <begin position="28"/>
        <end position="408"/>
    </location>
</feature>
<evidence type="ECO:0000259" key="5">
    <source>
        <dbReference type="Pfam" id="PF25876"/>
    </source>
</evidence>
<feature type="region of interest" description="Disordered" evidence="3">
    <location>
        <begin position="357"/>
        <end position="408"/>
    </location>
</feature>
<dbReference type="Proteomes" id="UP000256829">
    <property type="component" value="Unassembled WGS sequence"/>
</dbReference>
<dbReference type="GO" id="GO:0005886">
    <property type="term" value="C:plasma membrane"/>
    <property type="evidence" value="ECO:0007669"/>
    <property type="project" value="UniProtKB-SubCell"/>
</dbReference>
<dbReference type="RefSeq" id="WP_115841863.1">
    <property type="nucleotide sequence ID" value="NZ_CP183976.1"/>
</dbReference>
<dbReference type="PANTHER" id="PTHR30158">
    <property type="entry name" value="ACRA/E-RELATED COMPONENT OF DRUG EFFLUX TRANSPORTER"/>
    <property type="match status" value="1"/>
</dbReference>
<evidence type="ECO:0000259" key="8">
    <source>
        <dbReference type="Pfam" id="PF25967"/>
    </source>
</evidence>
<dbReference type="InterPro" id="IPR058624">
    <property type="entry name" value="MdtA-like_HH"/>
</dbReference>
<dbReference type="SUPFAM" id="SSF111369">
    <property type="entry name" value="HlyD-like secretion proteins"/>
    <property type="match status" value="1"/>
</dbReference>
<dbReference type="Gene3D" id="1.10.287.470">
    <property type="entry name" value="Helix hairpin bin"/>
    <property type="match status" value="1"/>
</dbReference>
<feature type="domain" description="Multidrug resistance protein MdtA-like alpha-helical hairpin" evidence="5">
    <location>
        <begin position="104"/>
        <end position="172"/>
    </location>
</feature>
<feature type="domain" description="Multidrug resistance protein MdtA-like C-terminal permuted SH3" evidence="8">
    <location>
        <begin position="296"/>
        <end position="357"/>
    </location>
</feature>
<feature type="domain" description="Multidrug resistance protein MdtA-like barrel-sandwich hybrid" evidence="6">
    <location>
        <begin position="62"/>
        <end position="203"/>
    </location>
</feature>
<dbReference type="GO" id="GO:0022857">
    <property type="term" value="F:transmembrane transporter activity"/>
    <property type="evidence" value="ECO:0007669"/>
    <property type="project" value="InterPro"/>
</dbReference>